<feature type="transmembrane region" description="Helical" evidence="1">
    <location>
        <begin position="78"/>
        <end position="93"/>
    </location>
</feature>
<dbReference type="AlphaFoldDB" id="A0A5C6RX34"/>
<feature type="transmembrane region" description="Helical" evidence="1">
    <location>
        <begin position="105"/>
        <end position="123"/>
    </location>
</feature>
<dbReference type="Proteomes" id="UP000321721">
    <property type="component" value="Unassembled WGS sequence"/>
</dbReference>
<keyword evidence="1" id="KW-0812">Transmembrane</keyword>
<sequence length="226" mass="26691">MLNDLLLKIPILGSKLWDVNDFGELIIRFVFDFIVAFILIRVIYYPTHRRKDYLFTFFLFNILIFFICILLSSVKLKLGFAFGLFAIFGILRYRTEQLPIKEMTYLFMIIAIAIINSLTDNKITLSEVLFTNFTIVFATYLLEKVFLLKHESRKIINYEKIENIKPENHPILIDDLKERTGLKIHRVQIGKVDFLRDTAQLRVFYFEDDSDSNYDESTPTVSNFNE</sequence>
<dbReference type="EMBL" id="VOOS01000001">
    <property type="protein sequence ID" value="TXB66743.1"/>
    <property type="molecule type" value="Genomic_DNA"/>
</dbReference>
<proteinExistence type="predicted"/>
<dbReference type="RefSeq" id="WP_147097652.1">
    <property type="nucleotide sequence ID" value="NZ_VOOS01000001.1"/>
</dbReference>
<dbReference type="OrthoDB" id="154078at2"/>
<evidence type="ECO:0000313" key="2">
    <source>
        <dbReference type="EMBL" id="TXB66743.1"/>
    </source>
</evidence>
<keyword evidence="3" id="KW-1185">Reference proteome</keyword>
<accession>A0A5C6RX34</accession>
<dbReference type="Pfam" id="PF16316">
    <property type="entry name" value="DUF4956"/>
    <property type="match status" value="1"/>
</dbReference>
<feature type="transmembrane region" description="Helical" evidence="1">
    <location>
        <begin position="129"/>
        <end position="147"/>
    </location>
</feature>
<protein>
    <submittedName>
        <fullName evidence="2">DUF4956 domain-containing protein</fullName>
    </submittedName>
</protein>
<keyword evidence="1" id="KW-0472">Membrane</keyword>
<feature type="transmembrane region" description="Helical" evidence="1">
    <location>
        <begin position="25"/>
        <end position="44"/>
    </location>
</feature>
<comment type="caution">
    <text evidence="2">The sequence shown here is derived from an EMBL/GenBank/DDBJ whole genome shotgun (WGS) entry which is preliminary data.</text>
</comment>
<organism evidence="2 3">
    <name type="scientific">Vicingus serpentipes</name>
    <dbReference type="NCBI Taxonomy" id="1926625"/>
    <lineage>
        <taxon>Bacteria</taxon>
        <taxon>Pseudomonadati</taxon>
        <taxon>Bacteroidota</taxon>
        <taxon>Flavobacteriia</taxon>
        <taxon>Flavobacteriales</taxon>
        <taxon>Vicingaceae</taxon>
        <taxon>Vicingus</taxon>
    </lineage>
</organism>
<name>A0A5C6RX34_9FLAO</name>
<keyword evidence="1" id="KW-1133">Transmembrane helix</keyword>
<reference evidence="2 3" key="1">
    <citation type="submission" date="2019-08" db="EMBL/GenBank/DDBJ databases">
        <title>Genome of Vicingus serpentipes NCIMB 15042.</title>
        <authorList>
            <person name="Bowman J.P."/>
        </authorList>
    </citation>
    <scope>NUCLEOTIDE SEQUENCE [LARGE SCALE GENOMIC DNA]</scope>
    <source>
        <strain evidence="2 3">NCIMB 15042</strain>
    </source>
</reference>
<evidence type="ECO:0000313" key="3">
    <source>
        <dbReference type="Proteomes" id="UP000321721"/>
    </source>
</evidence>
<evidence type="ECO:0000256" key="1">
    <source>
        <dbReference type="SAM" id="Phobius"/>
    </source>
</evidence>
<dbReference type="InterPro" id="IPR032531">
    <property type="entry name" value="DUF4956"/>
</dbReference>
<gene>
    <name evidence="2" type="ORF">FRY74_00745</name>
</gene>
<feature type="transmembrane region" description="Helical" evidence="1">
    <location>
        <begin position="53"/>
        <end position="72"/>
    </location>
</feature>